<keyword evidence="1" id="KW-0614">Plasmid</keyword>
<dbReference type="HOGENOM" id="CLU_216738_0_0_4"/>
<organism evidence="1 2">
    <name type="scientific">Burkholderia ambifaria (strain MC40-6)</name>
    <dbReference type="NCBI Taxonomy" id="398577"/>
    <lineage>
        <taxon>Bacteria</taxon>
        <taxon>Pseudomonadati</taxon>
        <taxon>Pseudomonadota</taxon>
        <taxon>Betaproteobacteria</taxon>
        <taxon>Burkholderiales</taxon>
        <taxon>Burkholderiaceae</taxon>
        <taxon>Burkholderia</taxon>
        <taxon>Burkholderia cepacia complex</taxon>
    </lineage>
</organism>
<evidence type="ECO:0000313" key="2">
    <source>
        <dbReference type="Proteomes" id="UP000001680"/>
    </source>
</evidence>
<geneLocation type="plasmid" evidence="1 2">
    <name>pBMC401</name>
</geneLocation>
<gene>
    <name evidence="1" type="ordered locus">BamMC406_6532</name>
</gene>
<proteinExistence type="predicted"/>
<dbReference type="EMBL" id="CP001028">
    <property type="protein sequence ID" value="ACB68957.1"/>
    <property type="molecule type" value="Genomic_DNA"/>
</dbReference>
<dbReference type="Proteomes" id="UP000001680">
    <property type="component" value="Plasmid pBMC401"/>
</dbReference>
<evidence type="ECO:0000313" key="1">
    <source>
        <dbReference type="EMBL" id="ACB68957.1"/>
    </source>
</evidence>
<accession>B1Z680</accession>
<dbReference type="KEGG" id="bac:BamMC406_6532"/>
<dbReference type="AlphaFoldDB" id="B1Z680"/>
<reference evidence="2" key="1">
    <citation type="submission" date="2008-04" db="EMBL/GenBank/DDBJ databases">
        <title>Complete sequence of plasmid 1 of Burkholderia ambifaria MC40-6.</title>
        <authorList>
            <person name="Copeland A."/>
            <person name="Lucas S."/>
            <person name="Lapidus A."/>
            <person name="Glavina del Rio T."/>
            <person name="Dalin E."/>
            <person name="Tice H."/>
            <person name="Pitluck S."/>
            <person name="Chain P."/>
            <person name="Malfatti S."/>
            <person name="Shin M."/>
            <person name="Vergez L."/>
            <person name="Lang D."/>
            <person name="Schmutz J."/>
            <person name="Larimer F."/>
            <person name="Land M."/>
            <person name="Hauser L."/>
            <person name="Kyrpides N."/>
            <person name="Lykidis A."/>
            <person name="Ramette A."/>
            <person name="Konstantinidis K."/>
            <person name="Tiedje J."/>
            <person name="Richardson P."/>
        </authorList>
    </citation>
    <scope>NUCLEOTIDE SEQUENCE [LARGE SCALE GENOMIC DNA]</scope>
    <source>
        <strain evidence="2">MC40-6</strain>
        <plasmid evidence="2">Plasmid pBMC401</plasmid>
    </source>
</reference>
<name>B1Z680_BURA4</name>
<sequence length="40" mass="4641">MEQRFPFCHVTRLSSGQWFLTEKATGREYNPSEPATPNAR</sequence>
<protein>
    <submittedName>
        <fullName evidence="1">Uncharacterized protein</fullName>
    </submittedName>
</protein>